<reference evidence="1 2" key="1">
    <citation type="journal article" date="2014" name="Int. J. Syst. Evol. Microbiol.">
        <title>Complete genome sequence of Corynebacterium casei LMG S-19264T (=DSM 44701T), isolated from a smear-ripened cheese.</title>
        <authorList>
            <consortium name="US DOE Joint Genome Institute (JGI-PGF)"/>
            <person name="Walter F."/>
            <person name="Albersmeier A."/>
            <person name="Kalinowski J."/>
            <person name="Ruckert C."/>
        </authorList>
    </citation>
    <scope>NUCLEOTIDE SEQUENCE [LARGE SCALE GENOMIC DNA]</scope>
    <source>
        <strain evidence="1 2">CCM 8669</strain>
    </source>
</reference>
<dbReference type="EMBL" id="BMDC01000001">
    <property type="protein sequence ID" value="GGH61026.1"/>
    <property type="molecule type" value="Genomic_DNA"/>
</dbReference>
<dbReference type="AlphaFoldDB" id="A0A917MUE3"/>
<gene>
    <name evidence="1" type="ORF">GCM10007359_09800</name>
</gene>
<name>A0A917MUE3_9MICC</name>
<organism evidence="1 2">
    <name type="scientific">Rothia aerolata</name>
    <dbReference type="NCBI Taxonomy" id="1812262"/>
    <lineage>
        <taxon>Bacteria</taxon>
        <taxon>Bacillati</taxon>
        <taxon>Actinomycetota</taxon>
        <taxon>Actinomycetes</taxon>
        <taxon>Micrococcales</taxon>
        <taxon>Micrococcaceae</taxon>
        <taxon>Rothia</taxon>
    </lineage>
</organism>
<evidence type="ECO:0000313" key="1">
    <source>
        <dbReference type="EMBL" id="GGH61026.1"/>
    </source>
</evidence>
<sequence length="189" mass="20010">MNEFEPLMTGHVGGLSGATELIQNTYTCQESSQQSRDTGTYAVCKGEQGEHFELRTGMDVLPGPVANTEEYFTAEGGTAFSYAFNIAGGSSVFACSVNGGALVECETLQRGHEYGPTWKVSMDAESAAVPSEGFRNDPTLAMLYAKPLDVGTTINFQAVSCQPETTDSIRCINPNGNGFVISPDGVSPV</sequence>
<proteinExistence type="predicted"/>
<dbReference type="Proteomes" id="UP000600171">
    <property type="component" value="Unassembled WGS sequence"/>
</dbReference>
<keyword evidence="2" id="KW-1185">Reference proteome</keyword>
<accession>A0A917MUE3</accession>
<evidence type="ECO:0000313" key="2">
    <source>
        <dbReference type="Proteomes" id="UP000600171"/>
    </source>
</evidence>
<comment type="caution">
    <text evidence="1">The sequence shown here is derived from an EMBL/GenBank/DDBJ whole genome shotgun (WGS) entry which is preliminary data.</text>
</comment>
<protein>
    <submittedName>
        <fullName evidence="1">Uncharacterized protein</fullName>
    </submittedName>
</protein>